<dbReference type="Gene3D" id="3.10.450.530">
    <property type="entry name" value="Ribonuclease toxin, BrnT, of type II toxin-antitoxin system"/>
    <property type="match status" value="1"/>
</dbReference>
<gene>
    <name evidence="1" type="ORF">CATMQ487_01460</name>
</gene>
<proteinExistence type="predicted"/>
<dbReference type="InterPro" id="IPR038573">
    <property type="entry name" value="BrnT_sf"/>
</dbReference>
<dbReference type="EMBL" id="AP025730">
    <property type="protein sequence ID" value="BDI03176.1"/>
    <property type="molecule type" value="Genomic_DNA"/>
</dbReference>
<dbReference type="InterPro" id="IPR007460">
    <property type="entry name" value="BrnT_toxin"/>
</dbReference>
<dbReference type="Pfam" id="PF04365">
    <property type="entry name" value="BrnT_toxin"/>
    <property type="match status" value="1"/>
</dbReference>
<evidence type="ECO:0000313" key="2">
    <source>
        <dbReference type="Proteomes" id="UP001057498"/>
    </source>
</evidence>
<dbReference type="Proteomes" id="UP001057498">
    <property type="component" value="Chromosome"/>
</dbReference>
<keyword evidence="2" id="KW-1185">Reference proteome</keyword>
<name>A0ABM7YGD2_9BURK</name>
<evidence type="ECO:0008006" key="3">
    <source>
        <dbReference type="Google" id="ProtNLM"/>
    </source>
</evidence>
<accession>A0ABM7YGD2</accession>
<evidence type="ECO:0000313" key="1">
    <source>
        <dbReference type="EMBL" id="BDI03176.1"/>
    </source>
</evidence>
<sequence length="100" mass="11740">MTYTCAMDFEWDDAKSDACFRERGFDFEYVAQAFFDPARHVMPDDRRAYGEDRFRLLGRIDGRLFVVVYTPRAGALRIISARKANTREVKRYDGHPQEAH</sequence>
<reference evidence="1" key="1">
    <citation type="submission" date="2022-04" db="EMBL/GenBank/DDBJ databases">
        <title>Whole genome sequence of Sphaerotilus sp. FB-5.</title>
        <authorList>
            <person name="Takeda M."/>
            <person name="Narihara S."/>
            <person name="Akimoto M."/>
            <person name="Akimoto R."/>
            <person name="Nishiyashiki S."/>
            <person name="Murakami T."/>
        </authorList>
    </citation>
    <scope>NUCLEOTIDE SEQUENCE</scope>
    <source>
        <strain evidence="1">FB-5</strain>
    </source>
</reference>
<protein>
    <recommendedName>
        <fullName evidence="3">BrnT family toxin</fullName>
    </recommendedName>
</protein>
<organism evidence="1 2">
    <name type="scientific">Sphaerotilus microaerophilus</name>
    <dbReference type="NCBI Taxonomy" id="2914710"/>
    <lineage>
        <taxon>Bacteria</taxon>
        <taxon>Pseudomonadati</taxon>
        <taxon>Pseudomonadota</taxon>
        <taxon>Betaproteobacteria</taxon>
        <taxon>Burkholderiales</taxon>
        <taxon>Sphaerotilaceae</taxon>
        <taxon>Sphaerotilus</taxon>
    </lineage>
</organism>